<dbReference type="InterPro" id="IPR016454">
    <property type="entry name" value="Cysteine_dSase"/>
</dbReference>
<evidence type="ECO:0000259" key="8">
    <source>
        <dbReference type="Pfam" id="PF00266"/>
    </source>
</evidence>
<comment type="similarity">
    <text evidence="2">Belongs to the class-V pyridoxal-phosphate-dependent aminotransferase family. NifS/IscS subfamily.</text>
</comment>
<dbReference type="SUPFAM" id="SSF53383">
    <property type="entry name" value="PLP-dependent transferases"/>
    <property type="match status" value="1"/>
</dbReference>
<dbReference type="InterPro" id="IPR020578">
    <property type="entry name" value="Aminotrans_V_PyrdxlP_BS"/>
</dbReference>
<dbReference type="EMBL" id="FM252032">
    <property type="protein sequence ID" value="CAZ55967.1"/>
    <property type="molecule type" value="Genomic_DNA"/>
</dbReference>
<dbReference type="PATRIC" id="fig|568814.3.peg.1142"/>
<feature type="domain" description="Aminotransferase class V" evidence="8">
    <location>
        <begin position="2"/>
        <end position="365"/>
    </location>
</feature>
<dbReference type="InterPro" id="IPR015424">
    <property type="entry name" value="PyrdxlP-dep_Trfase"/>
</dbReference>
<sequence>MIYFDNAATTQVYPEVLKTYTEVATKIWGNPSSLHSLGSQATRILEASRKQIAELLGQDSKEIFFTSGGTEGDNWVIKGVAFEKAHLGKHIIVSAIEHPAVKESALWLKTQGFEVDLAPVNAQGFVDVSALESLIRPDTTLVSIMAVNNEIGAIQPIQEISQLLADKPTISFHVDAVQAIGKVPTERYLTDRVDFASFSGHKFHSVRGVGFVYIKAGKKIAPLLTGGGQESDKRSTTENVAGIAATAKALRLTLDKAADSQKRLAAMKQILVDELGKYDDVTVFSGLEDFVPSIVTFGIKNIRGEVIVHAFEDHQIYISTTSACSSKAGKPAGTLIAMGVPQKLAQTAVRISLDDDNDMGQIEQFLTIFKQIYQNTQKVR</sequence>
<keyword evidence="5" id="KW-0408">Iron</keyword>
<reference evidence="9 10" key="1">
    <citation type="journal article" date="2009" name="PLoS ONE">
        <title>Rapid evolution of virulence and drug resistance in the emerging zoonotic pathogen Streptococcus suis.</title>
        <authorList>
            <person name="Holden M.T.G."/>
            <person name="Hauser H."/>
            <person name="Sanders M."/>
            <person name="Ngo T.H."/>
            <person name="Cherevach I."/>
            <person name="Cronin A."/>
            <person name="Goodhead I."/>
            <person name="Mungall K."/>
            <person name="Quail M.A."/>
            <person name="Price C."/>
            <person name="Rabbinowitsch E."/>
            <person name="Sharp S."/>
            <person name="Croucher N.J."/>
            <person name="Chieu T.B."/>
            <person name="Mai N.T.H."/>
            <person name="Diep T.S."/>
            <person name="Chinh N.T."/>
            <person name="Kehoe M."/>
            <person name="Leigh J.A."/>
            <person name="Ward P.N."/>
            <person name="Dowson C.G."/>
            <person name="Whatmore A.M."/>
            <person name="Chanter N."/>
            <person name="Iversen P."/>
            <person name="Gottschalk M."/>
            <person name="Slater J.D."/>
            <person name="Smith H.E."/>
            <person name="Spratt B.G."/>
            <person name="Xu J."/>
            <person name="Ye C."/>
            <person name="Bentley S."/>
            <person name="Barrell B.G."/>
            <person name="Schultsz C."/>
            <person name="Maskell D.J."/>
            <person name="Parkhill J."/>
        </authorList>
    </citation>
    <scope>NUCLEOTIDE SEQUENCE [LARGE SCALE GENOMIC DNA]</scope>
    <source>
        <strain evidence="9 10">BM407</strain>
    </source>
</reference>
<evidence type="ECO:0000313" key="10">
    <source>
        <dbReference type="Proteomes" id="UP000009077"/>
    </source>
</evidence>
<dbReference type="InterPro" id="IPR000192">
    <property type="entry name" value="Aminotrans_V_dom"/>
</dbReference>
<comment type="cofactor">
    <cofactor evidence="1 7">
        <name>pyridoxal 5'-phosphate</name>
        <dbReference type="ChEBI" id="CHEBI:597326"/>
    </cofactor>
</comment>
<evidence type="ECO:0000256" key="1">
    <source>
        <dbReference type="ARBA" id="ARBA00001933"/>
    </source>
</evidence>
<dbReference type="GO" id="GO:0051536">
    <property type="term" value="F:iron-sulfur cluster binding"/>
    <property type="evidence" value="ECO:0007669"/>
    <property type="project" value="UniProtKB-KW"/>
</dbReference>
<dbReference type="GO" id="GO:0003824">
    <property type="term" value="F:catalytic activity"/>
    <property type="evidence" value="ECO:0007669"/>
    <property type="project" value="UniProtKB-ARBA"/>
</dbReference>
<keyword evidence="4" id="KW-0663">Pyridoxal phosphate</keyword>
<dbReference type="HOGENOM" id="CLU_003433_0_0_9"/>
<proteinExistence type="inferred from homology"/>
<evidence type="ECO:0000256" key="5">
    <source>
        <dbReference type="ARBA" id="ARBA00023004"/>
    </source>
</evidence>
<keyword evidence="10" id="KW-1185">Reference proteome</keyword>
<evidence type="ECO:0000256" key="2">
    <source>
        <dbReference type="ARBA" id="ARBA00006490"/>
    </source>
</evidence>
<evidence type="ECO:0000256" key="3">
    <source>
        <dbReference type="ARBA" id="ARBA00022723"/>
    </source>
</evidence>
<dbReference type="Gene3D" id="3.90.1150.10">
    <property type="entry name" value="Aspartate Aminotransferase, domain 1"/>
    <property type="match status" value="1"/>
</dbReference>
<protein>
    <submittedName>
        <fullName evidence="9">Cysteine desulfhydrase</fullName>
    </submittedName>
</protein>
<dbReference type="AlphaFoldDB" id="A0A0H3MVH0"/>
<keyword evidence="3" id="KW-0479">Metal-binding</keyword>
<dbReference type="RefSeq" id="WP_011922306.1">
    <property type="nucleotide sequence ID" value="NC_012926.1"/>
</dbReference>
<evidence type="ECO:0000256" key="4">
    <source>
        <dbReference type="ARBA" id="ARBA00022898"/>
    </source>
</evidence>
<dbReference type="InterPro" id="IPR015422">
    <property type="entry name" value="PyrdxlP-dep_Trfase_small"/>
</dbReference>
<dbReference type="PIRSF" id="PIRSF005572">
    <property type="entry name" value="NifS"/>
    <property type="match status" value="1"/>
</dbReference>
<accession>A0A0H3MVH0</accession>
<dbReference type="PANTHER" id="PTHR11601:SF50">
    <property type="entry name" value="CYSTEINE DESULFURASE ISCS 2-RELATED"/>
    <property type="match status" value="1"/>
</dbReference>
<evidence type="ECO:0000256" key="7">
    <source>
        <dbReference type="RuleBase" id="RU004504"/>
    </source>
</evidence>
<dbReference type="Gene3D" id="1.10.260.50">
    <property type="match status" value="1"/>
</dbReference>
<dbReference type="Proteomes" id="UP000009077">
    <property type="component" value="Chromosome"/>
</dbReference>
<dbReference type="KEGG" id="ssb:SSUBM407_1109"/>
<evidence type="ECO:0000313" key="9">
    <source>
        <dbReference type="EMBL" id="CAZ55967.1"/>
    </source>
</evidence>
<evidence type="ECO:0000256" key="6">
    <source>
        <dbReference type="ARBA" id="ARBA00023014"/>
    </source>
</evidence>
<name>A0A0H3MVH0_STRS4</name>
<dbReference type="GeneID" id="8153663"/>
<dbReference type="Gene3D" id="3.40.640.10">
    <property type="entry name" value="Type I PLP-dependent aspartate aminotransferase-like (Major domain)"/>
    <property type="match status" value="1"/>
</dbReference>
<keyword evidence="6" id="KW-0411">Iron-sulfur</keyword>
<dbReference type="PROSITE" id="PS00595">
    <property type="entry name" value="AA_TRANSFER_CLASS_5"/>
    <property type="match status" value="1"/>
</dbReference>
<organism evidence="9 10">
    <name type="scientific">Streptococcus suis (strain BM407)</name>
    <dbReference type="NCBI Taxonomy" id="568814"/>
    <lineage>
        <taxon>Bacteria</taxon>
        <taxon>Bacillati</taxon>
        <taxon>Bacillota</taxon>
        <taxon>Bacilli</taxon>
        <taxon>Lactobacillales</taxon>
        <taxon>Streptococcaceae</taxon>
        <taxon>Streptococcus</taxon>
    </lineage>
</organism>
<dbReference type="PANTHER" id="PTHR11601">
    <property type="entry name" value="CYSTEINE DESULFURYLASE FAMILY MEMBER"/>
    <property type="match status" value="1"/>
</dbReference>
<dbReference type="GO" id="GO:0046872">
    <property type="term" value="F:metal ion binding"/>
    <property type="evidence" value="ECO:0007669"/>
    <property type="project" value="UniProtKB-KW"/>
</dbReference>
<gene>
    <name evidence="9" type="ordered locus">SSUBM407_1109</name>
</gene>
<dbReference type="InterPro" id="IPR015421">
    <property type="entry name" value="PyrdxlP-dep_Trfase_major"/>
</dbReference>
<dbReference type="Pfam" id="PF00266">
    <property type="entry name" value="Aminotran_5"/>
    <property type="match status" value="1"/>
</dbReference>